<reference evidence="1" key="1">
    <citation type="submission" date="2014-11" db="EMBL/GenBank/DDBJ databases">
        <authorList>
            <person name="Amaro Gonzalez C."/>
        </authorList>
    </citation>
    <scope>NUCLEOTIDE SEQUENCE</scope>
</reference>
<sequence>MPVVAGCTYLACFQFSPYHFVHRDGLVNKKPPTIRCFSDTDTSSFTPALSCNTGGKQ</sequence>
<name>A0A0E9RUD2_ANGAN</name>
<dbReference type="AlphaFoldDB" id="A0A0E9RUD2"/>
<accession>A0A0E9RUD2</accession>
<dbReference type="EMBL" id="GBXM01076462">
    <property type="protein sequence ID" value="JAH32115.1"/>
    <property type="molecule type" value="Transcribed_RNA"/>
</dbReference>
<protein>
    <submittedName>
        <fullName evidence="1">Uncharacterized protein</fullName>
    </submittedName>
</protein>
<evidence type="ECO:0000313" key="1">
    <source>
        <dbReference type="EMBL" id="JAH32115.1"/>
    </source>
</evidence>
<proteinExistence type="predicted"/>
<reference evidence="1" key="2">
    <citation type="journal article" date="2015" name="Fish Shellfish Immunol.">
        <title>Early steps in the European eel (Anguilla anguilla)-Vibrio vulnificus interaction in the gills: Role of the RtxA13 toxin.</title>
        <authorList>
            <person name="Callol A."/>
            <person name="Pajuelo D."/>
            <person name="Ebbesson L."/>
            <person name="Teles M."/>
            <person name="MacKenzie S."/>
            <person name="Amaro C."/>
        </authorList>
    </citation>
    <scope>NUCLEOTIDE SEQUENCE</scope>
</reference>
<organism evidence="1">
    <name type="scientific">Anguilla anguilla</name>
    <name type="common">European freshwater eel</name>
    <name type="synonym">Muraena anguilla</name>
    <dbReference type="NCBI Taxonomy" id="7936"/>
    <lineage>
        <taxon>Eukaryota</taxon>
        <taxon>Metazoa</taxon>
        <taxon>Chordata</taxon>
        <taxon>Craniata</taxon>
        <taxon>Vertebrata</taxon>
        <taxon>Euteleostomi</taxon>
        <taxon>Actinopterygii</taxon>
        <taxon>Neopterygii</taxon>
        <taxon>Teleostei</taxon>
        <taxon>Anguilliformes</taxon>
        <taxon>Anguillidae</taxon>
        <taxon>Anguilla</taxon>
    </lineage>
</organism>